<evidence type="ECO:0000313" key="4">
    <source>
        <dbReference type="EMBL" id="PJI93659.1"/>
    </source>
</evidence>
<dbReference type="Proteomes" id="UP000231586">
    <property type="component" value="Unassembled WGS sequence"/>
</dbReference>
<organism evidence="4 5">
    <name type="scientific">Luteimicrobium subarcticum</name>
    <dbReference type="NCBI Taxonomy" id="620910"/>
    <lineage>
        <taxon>Bacteria</taxon>
        <taxon>Bacillati</taxon>
        <taxon>Actinomycetota</taxon>
        <taxon>Actinomycetes</taxon>
        <taxon>Micrococcales</taxon>
        <taxon>Luteimicrobium</taxon>
    </lineage>
</organism>
<reference evidence="4 5" key="1">
    <citation type="submission" date="2017-11" db="EMBL/GenBank/DDBJ databases">
        <title>Genomic Encyclopedia of Archaeal and Bacterial Type Strains, Phase II (KMG-II): From Individual Species to Whole Genera.</title>
        <authorList>
            <person name="Goeker M."/>
        </authorList>
    </citation>
    <scope>NUCLEOTIDE SEQUENCE [LARGE SCALE GENOMIC DNA]</scope>
    <source>
        <strain evidence="4 5">DSM 22413</strain>
    </source>
</reference>
<keyword evidence="5" id="KW-1185">Reference proteome</keyword>
<proteinExistence type="inferred from homology"/>
<dbReference type="InterPro" id="IPR027417">
    <property type="entry name" value="P-loop_NTPase"/>
</dbReference>
<comment type="similarity">
    <text evidence="1">Belongs to the ABC transporter superfamily.</text>
</comment>
<dbReference type="OrthoDB" id="9804819at2"/>
<evidence type="ECO:0000256" key="3">
    <source>
        <dbReference type="SAM" id="MobiDB-lite"/>
    </source>
</evidence>
<dbReference type="PANTHER" id="PTHR43335:SF2">
    <property type="entry name" value="ABC TRANSPORTER, ATP-BINDING PROTEIN"/>
    <property type="match status" value="1"/>
</dbReference>
<dbReference type="Gene3D" id="3.40.50.300">
    <property type="entry name" value="P-loop containing nucleotide triphosphate hydrolases"/>
    <property type="match status" value="2"/>
</dbReference>
<evidence type="ECO:0000256" key="2">
    <source>
        <dbReference type="ARBA" id="ARBA00022448"/>
    </source>
</evidence>
<dbReference type="PANTHER" id="PTHR43335">
    <property type="entry name" value="ABC TRANSPORTER, ATP-BINDING PROTEIN"/>
    <property type="match status" value="1"/>
</dbReference>
<accession>A0A2M8WRV5</accession>
<dbReference type="RefSeq" id="WP_100349317.1">
    <property type="nucleotide sequence ID" value="NZ_PGTZ01000007.1"/>
</dbReference>
<protein>
    <recommendedName>
        <fullName evidence="6">ABC transporter family protein</fullName>
    </recommendedName>
</protein>
<name>A0A2M8WRV5_9MICO</name>
<evidence type="ECO:0000256" key="1">
    <source>
        <dbReference type="ARBA" id="ARBA00005417"/>
    </source>
</evidence>
<feature type="region of interest" description="Disordered" evidence="3">
    <location>
        <begin position="145"/>
        <end position="168"/>
    </location>
</feature>
<gene>
    <name evidence="4" type="ORF">CLV34_1133</name>
</gene>
<evidence type="ECO:0008006" key="6">
    <source>
        <dbReference type="Google" id="ProtNLM"/>
    </source>
</evidence>
<dbReference type="SUPFAM" id="SSF52540">
    <property type="entry name" value="P-loop containing nucleoside triphosphate hydrolases"/>
    <property type="match status" value="1"/>
</dbReference>
<comment type="caution">
    <text evidence="4">The sequence shown here is derived from an EMBL/GenBank/DDBJ whole genome shotgun (WGS) entry which is preliminary data.</text>
</comment>
<sequence length="180" mass="19018">MLVSSGITHRYRRLHGPRGAGRDALAGAHRPTAGAVTLDGVPVRDPRSRRRVSWMPQDVTAIRGLTVLEQVAYAGWCAGLGTAAGLDPAQRANFRAILADTRRDTTLVVSTHQTDDLADLFDHVTVLAAGRVAFEGTRHAFHALAAGDEPGRPAGSQPGEGDRASARDEHAFTLLVGDGA</sequence>
<dbReference type="EMBL" id="PGTZ01000007">
    <property type="protein sequence ID" value="PJI93659.1"/>
    <property type="molecule type" value="Genomic_DNA"/>
</dbReference>
<evidence type="ECO:0000313" key="5">
    <source>
        <dbReference type="Proteomes" id="UP000231586"/>
    </source>
</evidence>
<keyword evidence="2" id="KW-0813">Transport</keyword>
<dbReference type="AlphaFoldDB" id="A0A2M8WRV5"/>